<name>A0AA41ZLU3_9GAMM</name>
<sequence length="294" mass="32468">MDELNTPHTGVLGRMPSVLSNGTASYLLPVGDARLPIDQYLGAHVSLSPTGRIFCLNCGRKTSRSFAQGHCYPCFTSLARCDLCIMKPETCHFEQGTCREPEWGLTHCFAPHLVYLSNASGPKVGITKPGQVPVRWIDQGASQALVIFRVATRYQSGLVEALLRERVSDRTQWQKMLKGAPLPVDLPALRDSLMDELGENIDALINRFAPGEIQPVNESVWSLEFPVSTWPEKVKAWNLDRHDRVEGVLQGIKGQYLLLDTGVINIRKFGGYEVTLDIEPIAGHAAPATDDLFS</sequence>
<keyword evidence="2" id="KW-1185">Reference proteome</keyword>
<dbReference type="AlphaFoldDB" id="A0AA41ZLU3"/>
<protein>
    <submittedName>
        <fullName evidence="1">DUF2797 domain-containing protein</fullName>
    </submittedName>
</protein>
<reference evidence="1" key="1">
    <citation type="submission" date="2022-11" db="EMBL/GenBank/DDBJ databases">
        <title>Larsenimonas rhizosphaerae sp. nov., isolated from a tidal mudflat.</title>
        <authorList>
            <person name="Lee S.D."/>
            <person name="Kim I.S."/>
        </authorList>
    </citation>
    <scope>NUCLEOTIDE SEQUENCE</scope>
    <source>
        <strain evidence="1">GH2-1</strain>
    </source>
</reference>
<accession>A0AA41ZLU3</accession>
<dbReference type="Proteomes" id="UP001165678">
    <property type="component" value="Unassembled WGS sequence"/>
</dbReference>
<dbReference type="Pfam" id="PF10977">
    <property type="entry name" value="DUF2797"/>
    <property type="match status" value="1"/>
</dbReference>
<proteinExistence type="predicted"/>
<evidence type="ECO:0000313" key="1">
    <source>
        <dbReference type="EMBL" id="MCX2523215.1"/>
    </source>
</evidence>
<comment type="caution">
    <text evidence="1">The sequence shown here is derived from an EMBL/GenBank/DDBJ whole genome shotgun (WGS) entry which is preliminary data.</text>
</comment>
<gene>
    <name evidence="1" type="ORF">OQ287_03090</name>
</gene>
<dbReference type="InterPro" id="IPR021246">
    <property type="entry name" value="DUF2797"/>
</dbReference>
<dbReference type="EMBL" id="JAPIVE010000001">
    <property type="protein sequence ID" value="MCX2523215.1"/>
    <property type="molecule type" value="Genomic_DNA"/>
</dbReference>
<evidence type="ECO:0000313" key="2">
    <source>
        <dbReference type="Proteomes" id="UP001165678"/>
    </source>
</evidence>
<organism evidence="1 2">
    <name type="scientific">Larsenimonas rhizosphaerae</name>
    <dbReference type="NCBI Taxonomy" id="2944682"/>
    <lineage>
        <taxon>Bacteria</taxon>
        <taxon>Pseudomonadati</taxon>
        <taxon>Pseudomonadota</taxon>
        <taxon>Gammaproteobacteria</taxon>
        <taxon>Oceanospirillales</taxon>
        <taxon>Halomonadaceae</taxon>
        <taxon>Larsenimonas</taxon>
    </lineage>
</organism>
<dbReference type="RefSeq" id="WP_265895548.1">
    <property type="nucleotide sequence ID" value="NZ_JAPIVE010000001.1"/>
</dbReference>